<name>A0ABV7YMN8_9ACTN</name>
<evidence type="ECO:0000313" key="2">
    <source>
        <dbReference type="Proteomes" id="UP001595699"/>
    </source>
</evidence>
<evidence type="ECO:0000313" key="1">
    <source>
        <dbReference type="EMBL" id="MFC3765981.1"/>
    </source>
</evidence>
<dbReference type="RefSeq" id="WP_275577151.1">
    <property type="nucleotide sequence ID" value="NZ_JAFBCM010000001.1"/>
</dbReference>
<sequence>MSEAVGTTVRLRLLLMVSGPADAPRTVIVRTHRSKGGRRTDPSG</sequence>
<protein>
    <submittedName>
        <fullName evidence="1">Uncharacterized protein</fullName>
    </submittedName>
</protein>
<dbReference type="Proteomes" id="UP001595699">
    <property type="component" value="Unassembled WGS sequence"/>
</dbReference>
<keyword evidence="2" id="KW-1185">Reference proteome</keyword>
<comment type="caution">
    <text evidence="1">The sequence shown here is derived from an EMBL/GenBank/DDBJ whole genome shotgun (WGS) entry which is preliminary data.</text>
</comment>
<gene>
    <name evidence="1" type="ORF">ACFOUW_34455</name>
</gene>
<organism evidence="1 2">
    <name type="scientific">Tenggerimyces flavus</name>
    <dbReference type="NCBI Taxonomy" id="1708749"/>
    <lineage>
        <taxon>Bacteria</taxon>
        <taxon>Bacillati</taxon>
        <taxon>Actinomycetota</taxon>
        <taxon>Actinomycetes</taxon>
        <taxon>Propionibacteriales</taxon>
        <taxon>Nocardioidaceae</taxon>
        <taxon>Tenggerimyces</taxon>
    </lineage>
</organism>
<accession>A0ABV7YMN8</accession>
<dbReference type="EMBL" id="JBHRZH010000044">
    <property type="protein sequence ID" value="MFC3765981.1"/>
    <property type="molecule type" value="Genomic_DNA"/>
</dbReference>
<reference evidence="2" key="1">
    <citation type="journal article" date="2019" name="Int. J. Syst. Evol. Microbiol.">
        <title>The Global Catalogue of Microorganisms (GCM) 10K type strain sequencing project: providing services to taxonomists for standard genome sequencing and annotation.</title>
        <authorList>
            <consortium name="The Broad Institute Genomics Platform"/>
            <consortium name="The Broad Institute Genome Sequencing Center for Infectious Disease"/>
            <person name="Wu L."/>
            <person name="Ma J."/>
        </authorList>
    </citation>
    <scope>NUCLEOTIDE SEQUENCE [LARGE SCALE GENOMIC DNA]</scope>
    <source>
        <strain evidence="2">CGMCC 4.7241</strain>
    </source>
</reference>
<proteinExistence type="predicted"/>